<feature type="region of interest" description="Disordered" evidence="1">
    <location>
        <begin position="197"/>
        <end position="312"/>
    </location>
</feature>
<evidence type="ECO:0000256" key="1">
    <source>
        <dbReference type="SAM" id="MobiDB-lite"/>
    </source>
</evidence>
<comment type="caution">
    <text evidence="2">The sequence shown here is derived from an EMBL/GenBank/DDBJ whole genome shotgun (WGS) entry which is preliminary data.</text>
</comment>
<feature type="compositionally biased region" description="Low complexity" evidence="1">
    <location>
        <begin position="256"/>
        <end position="270"/>
    </location>
</feature>
<sequence>MKRFQFLPVTLQDAIFSQASADAVLKICALRDVPDEEAFLVGQLTSRVLLGFLRPENFASEVQKETGVDGVKAVEVAHDIDGEIFSSVRLELKKLYPPTIQTPTVQSQGFAYQAPQPPAAAVRHTPEPARPYVVPIPEKFRTKSAWPQGQELGNREQGEGIRNGESGIKSGEENQKEEPTKPSVIHDSKFIIQEKPAAPAPQTPAQQEPKPTSTPLSDIKPIVPLPTFIQSKFKETLKQTTGEKQTTQENPALKSAFTHFTAPHTAARPAGEQPKESVYREPITESQKPQGGQPASEGQQRAEGKVVDLSGL</sequence>
<feature type="region of interest" description="Disordered" evidence="1">
    <location>
        <begin position="143"/>
        <end position="183"/>
    </location>
</feature>
<name>A0A1F5AYT3_9BACT</name>
<evidence type="ECO:0000313" key="2">
    <source>
        <dbReference type="EMBL" id="OGD23536.1"/>
    </source>
</evidence>
<feature type="compositionally biased region" description="Basic and acidic residues" evidence="1">
    <location>
        <begin position="170"/>
        <end position="183"/>
    </location>
</feature>
<feature type="compositionally biased region" description="Basic and acidic residues" evidence="1">
    <location>
        <begin position="273"/>
        <end position="283"/>
    </location>
</feature>
<protein>
    <submittedName>
        <fullName evidence="2">Uncharacterized protein</fullName>
    </submittedName>
</protein>
<evidence type="ECO:0000313" key="3">
    <source>
        <dbReference type="Proteomes" id="UP000176639"/>
    </source>
</evidence>
<dbReference type="EMBL" id="MEYI01000036">
    <property type="protein sequence ID" value="OGD23536.1"/>
    <property type="molecule type" value="Genomic_DNA"/>
</dbReference>
<reference evidence="2 3" key="1">
    <citation type="journal article" date="2016" name="Nat. Commun.">
        <title>Thousands of microbial genomes shed light on interconnected biogeochemical processes in an aquifer system.</title>
        <authorList>
            <person name="Anantharaman K."/>
            <person name="Brown C.T."/>
            <person name="Hug L.A."/>
            <person name="Sharon I."/>
            <person name="Castelle C.J."/>
            <person name="Probst A.J."/>
            <person name="Thomas B.C."/>
            <person name="Singh A."/>
            <person name="Wilkins M.J."/>
            <person name="Karaoz U."/>
            <person name="Brodie E.L."/>
            <person name="Williams K.H."/>
            <person name="Hubbard S.S."/>
            <person name="Banfield J.F."/>
        </authorList>
    </citation>
    <scope>NUCLEOTIDE SEQUENCE [LARGE SCALE GENOMIC DNA]</scope>
</reference>
<gene>
    <name evidence="2" type="ORF">A2Z10_00590</name>
</gene>
<organism evidence="2 3">
    <name type="scientific">Candidatus Azambacteria bacterium RBG_16_47_10</name>
    <dbReference type="NCBI Taxonomy" id="1797292"/>
    <lineage>
        <taxon>Bacteria</taxon>
        <taxon>Candidatus Azamiibacteriota</taxon>
    </lineage>
</organism>
<dbReference type="AlphaFoldDB" id="A0A1F5AYT3"/>
<feature type="compositionally biased region" description="Low complexity" evidence="1">
    <location>
        <begin position="238"/>
        <end position="249"/>
    </location>
</feature>
<dbReference type="Proteomes" id="UP000176639">
    <property type="component" value="Unassembled WGS sequence"/>
</dbReference>
<proteinExistence type="predicted"/>
<accession>A0A1F5AYT3</accession>